<dbReference type="InterPro" id="IPR047196">
    <property type="entry name" value="YidC_ALB_C"/>
</dbReference>
<comment type="similarity">
    <text evidence="2 13">Belongs to the OXA1/ALB3/YidC family. Type 1 subfamily.</text>
</comment>
<comment type="subunit">
    <text evidence="13">Interacts with the Sec translocase complex via SecD. Specifically interacts with transmembrane segments of nascent integral membrane proteins during membrane integration.</text>
</comment>
<evidence type="ECO:0000256" key="11">
    <source>
        <dbReference type="ARBA" id="ARBA00033245"/>
    </source>
</evidence>
<feature type="domain" description="Membrane insertase YidC N-terminal" evidence="15">
    <location>
        <begin position="74"/>
        <end position="338"/>
    </location>
</feature>
<dbReference type="CDD" id="cd19961">
    <property type="entry name" value="EcYidC-like_peri"/>
    <property type="match status" value="1"/>
</dbReference>
<dbReference type="PRINTS" id="PR01900">
    <property type="entry name" value="YIDCPROTEIN"/>
</dbReference>
<keyword evidence="10 13" id="KW-0143">Chaperone</keyword>
<organism evidence="16 17">
    <name type="scientific">Desulfuromusa kysingii</name>
    <dbReference type="NCBI Taxonomy" id="37625"/>
    <lineage>
        <taxon>Bacteria</taxon>
        <taxon>Pseudomonadati</taxon>
        <taxon>Thermodesulfobacteriota</taxon>
        <taxon>Desulfuromonadia</taxon>
        <taxon>Desulfuromonadales</taxon>
        <taxon>Geopsychrobacteraceae</taxon>
        <taxon>Desulfuromusa</taxon>
    </lineage>
</organism>
<evidence type="ECO:0000256" key="13">
    <source>
        <dbReference type="HAMAP-Rule" id="MF_01810"/>
    </source>
</evidence>
<dbReference type="PANTHER" id="PTHR12428:SF65">
    <property type="entry name" value="CYTOCHROME C OXIDASE ASSEMBLY PROTEIN COX18, MITOCHONDRIAL"/>
    <property type="match status" value="1"/>
</dbReference>
<evidence type="ECO:0000259" key="15">
    <source>
        <dbReference type="Pfam" id="PF14849"/>
    </source>
</evidence>
<feature type="domain" description="Membrane insertase YidC/Oxa/ALB C-terminal" evidence="14">
    <location>
        <begin position="351"/>
        <end position="529"/>
    </location>
</feature>
<gene>
    <name evidence="13" type="primary">yidC</name>
    <name evidence="16" type="ORF">SAMN05660420_01873</name>
</gene>
<dbReference type="AlphaFoldDB" id="A0A1H4AKM0"/>
<feature type="transmembrane region" description="Helical" evidence="13">
    <location>
        <begin position="490"/>
        <end position="514"/>
    </location>
</feature>
<dbReference type="GO" id="GO:0005886">
    <property type="term" value="C:plasma membrane"/>
    <property type="evidence" value="ECO:0007669"/>
    <property type="project" value="UniProtKB-SubCell"/>
</dbReference>
<evidence type="ECO:0000256" key="2">
    <source>
        <dbReference type="ARBA" id="ARBA00010527"/>
    </source>
</evidence>
<keyword evidence="8 13" id="KW-1133">Transmembrane helix</keyword>
<dbReference type="NCBIfam" id="TIGR03593">
    <property type="entry name" value="yidC_nterm"/>
    <property type="match status" value="1"/>
</dbReference>
<dbReference type="STRING" id="37625.SAMN05660420_01873"/>
<dbReference type="InterPro" id="IPR038221">
    <property type="entry name" value="YidC_periplasmic_sf"/>
</dbReference>
<evidence type="ECO:0000256" key="4">
    <source>
        <dbReference type="ARBA" id="ARBA00022448"/>
    </source>
</evidence>
<feature type="transmembrane region" description="Helical" evidence="13">
    <location>
        <begin position="420"/>
        <end position="441"/>
    </location>
</feature>
<comment type="function">
    <text evidence="13">Required for the insertion and/or proper folding and/or complex formation of integral membrane proteins into the membrane. Involved in integration of membrane proteins that insert both dependently and independently of the Sec translocase complex, as well as at least some lipoproteins. Aids folding of multispanning membrane proteins.</text>
</comment>
<dbReference type="InterPro" id="IPR028053">
    <property type="entry name" value="Membr_insert_YidC_N"/>
</dbReference>
<dbReference type="OrthoDB" id="9780552at2"/>
<evidence type="ECO:0000256" key="1">
    <source>
        <dbReference type="ARBA" id="ARBA00004429"/>
    </source>
</evidence>
<dbReference type="NCBIfam" id="TIGR03592">
    <property type="entry name" value="yidC_oxa1_cterm"/>
    <property type="match status" value="1"/>
</dbReference>
<dbReference type="Pfam" id="PF02096">
    <property type="entry name" value="60KD_IMP"/>
    <property type="match status" value="1"/>
</dbReference>
<dbReference type="GO" id="GO:0032977">
    <property type="term" value="F:membrane insertase activity"/>
    <property type="evidence" value="ECO:0007669"/>
    <property type="project" value="InterPro"/>
</dbReference>
<dbReference type="Pfam" id="PF14849">
    <property type="entry name" value="YidC_periplas"/>
    <property type="match status" value="1"/>
</dbReference>
<dbReference type="InterPro" id="IPR001708">
    <property type="entry name" value="YidC/ALB3/OXA1/COX18"/>
</dbReference>
<comment type="caution">
    <text evidence="13">Lacks conserved residue(s) required for the propagation of feature annotation.</text>
</comment>
<dbReference type="Gene3D" id="2.70.98.90">
    <property type="match status" value="1"/>
</dbReference>
<evidence type="ECO:0000313" key="17">
    <source>
        <dbReference type="Proteomes" id="UP000199409"/>
    </source>
</evidence>
<keyword evidence="17" id="KW-1185">Reference proteome</keyword>
<dbReference type="GO" id="GO:0015031">
    <property type="term" value="P:protein transport"/>
    <property type="evidence" value="ECO:0007669"/>
    <property type="project" value="UniProtKB-KW"/>
</dbReference>
<proteinExistence type="inferred from homology"/>
<dbReference type="GO" id="GO:0051205">
    <property type="term" value="P:protein insertion into membrane"/>
    <property type="evidence" value="ECO:0007669"/>
    <property type="project" value="TreeGrafter"/>
</dbReference>
<evidence type="ECO:0000256" key="12">
    <source>
        <dbReference type="ARBA" id="ARBA00033342"/>
    </source>
</evidence>
<evidence type="ECO:0000256" key="5">
    <source>
        <dbReference type="ARBA" id="ARBA00022475"/>
    </source>
</evidence>
<evidence type="ECO:0000256" key="6">
    <source>
        <dbReference type="ARBA" id="ARBA00022692"/>
    </source>
</evidence>
<name>A0A1H4AKM0_9BACT</name>
<comment type="subcellular location">
    <subcellularLocation>
        <location evidence="1">Cell inner membrane</location>
        <topology evidence="1">Multi-pass membrane protein</topology>
    </subcellularLocation>
    <subcellularLocation>
        <location evidence="13">Cell membrane</location>
        <topology evidence="13">Multi-pass membrane protein</topology>
    </subcellularLocation>
</comment>
<evidence type="ECO:0000256" key="9">
    <source>
        <dbReference type="ARBA" id="ARBA00023136"/>
    </source>
</evidence>
<dbReference type="HAMAP" id="MF_01810">
    <property type="entry name" value="YidC_type1"/>
    <property type="match status" value="1"/>
</dbReference>
<evidence type="ECO:0000256" key="3">
    <source>
        <dbReference type="ARBA" id="ARBA00015325"/>
    </source>
</evidence>
<evidence type="ECO:0000256" key="7">
    <source>
        <dbReference type="ARBA" id="ARBA00022927"/>
    </source>
</evidence>
<protein>
    <recommendedName>
        <fullName evidence="3 13">Membrane protein insertase YidC</fullName>
    </recommendedName>
    <alternativeName>
        <fullName evidence="12 13">Foldase YidC</fullName>
    </alternativeName>
    <alternativeName>
        <fullName evidence="11 13">Membrane integrase YidC</fullName>
    </alternativeName>
    <alternativeName>
        <fullName evidence="13">Membrane protein YidC</fullName>
    </alternativeName>
</protein>
<evidence type="ECO:0000256" key="10">
    <source>
        <dbReference type="ARBA" id="ARBA00023186"/>
    </source>
</evidence>
<keyword evidence="4 13" id="KW-0813">Transport</keyword>
<dbReference type="InterPro" id="IPR028055">
    <property type="entry name" value="YidC/Oxa/ALB_C"/>
</dbReference>
<accession>A0A1H4AKM0</accession>
<keyword evidence="7 13" id="KW-0653">Protein transport</keyword>
<keyword evidence="5 13" id="KW-1003">Cell membrane</keyword>
<evidence type="ECO:0000256" key="8">
    <source>
        <dbReference type="ARBA" id="ARBA00022989"/>
    </source>
</evidence>
<dbReference type="EMBL" id="FNQN01000005">
    <property type="protein sequence ID" value="SEA36224.1"/>
    <property type="molecule type" value="Genomic_DNA"/>
</dbReference>
<keyword evidence="9 13" id="KW-0472">Membrane</keyword>
<reference evidence="16 17" key="1">
    <citation type="submission" date="2016-10" db="EMBL/GenBank/DDBJ databases">
        <authorList>
            <person name="de Groot N.N."/>
        </authorList>
    </citation>
    <scope>NUCLEOTIDE SEQUENCE [LARGE SCALE GENOMIC DNA]</scope>
    <source>
        <strain evidence="16 17">DSM 7343</strain>
    </source>
</reference>
<evidence type="ECO:0000313" key="16">
    <source>
        <dbReference type="EMBL" id="SEA36224.1"/>
    </source>
</evidence>
<feature type="transmembrane region" description="Helical" evidence="13">
    <location>
        <begin position="351"/>
        <end position="370"/>
    </location>
</feature>
<sequence>MDNNRTILAVVLIVLLWSAYSLFFAPQSQIQQPAVIADTEQVNTIEKDEVKANSVTNEIDTDLIVNDVSEEAFVTVSSDFFDIKLSTIGATVRSVVLKQYNETNETSSSSLTLLSADNFELSTLQTFGSDGFYIPKNLNYQLTTNKDLIIVDKDNVEINFVASINNFIVVKTYIFHPDLYSFDVNIKITNTSSSPVSGRFNLSLLSSWDKDSKSAMYTFVGPVTYDGEELQEDKPAKLEESPKLYKNNFVWSGYSTKYFLNAIDPHESSEQLFITTGSGYVENKFISAQSTLLANQEILFDYTSYFGPKDDKYLLAAGHLFDEVIDYGFFHPLSKPLMVVLKFFYKFLGNYGFSIILLTVCIKLIFWPLTQKSYKSMKGMQKLQPEMKKMREKYGSDKQKLNQEMMAFYKENKVNPMGGCLPMVIQIPVFFALYRVLLGSIELRHAPFMLWITDLAAKDPYYVTPLIMGVTMFLQQKMTPTNMDPTQEKIMLMMPIVFTFMFLNFPAGLVLYWLTNNLLTILQQYLIRRQPD</sequence>
<dbReference type="PANTHER" id="PTHR12428">
    <property type="entry name" value="OXA1"/>
    <property type="match status" value="1"/>
</dbReference>
<dbReference type="InterPro" id="IPR019998">
    <property type="entry name" value="Membr_insert_YidC"/>
</dbReference>
<evidence type="ECO:0000259" key="14">
    <source>
        <dbReference type="Pfam" id="PF02096"/>
    </source>
</evidence>
<dbReference type="Proteomes" id="UP000199409">
    <property type="component" value="Unassembled WGS sequence"/>
</dbReference>
<dbReference type="PRINTS" id="PR00701">
    <property type="entry name" value="60KDINNERMP"/>
</dbReference>
<keyword evidence="6 13" id="KW-0812">Transmembrane</keyword>
<dbReference type="RefSeq" id="WP_092347265.1">
    <property type="nucleotide sequence ID" value="NZ_FNQN01000005.1"/>
</dbReference>
<dbReference type="CDD" id="cd20070">
    <property type="entry name" value="5TM_YidC_Alb3"/>
    <property type="match status" value="1"/>
</dbReference>